<evidence type="ECO:0000313" key="11">
    <source>
        <dbReference type="Proteomes" id="UP000887458"/>
    </source>
</evidence>
<proteinExistence type="inferred from homology"/>
<evidence type="ECO:0000256" key="8">
    <source>
        <dbReference type="RuleBase" id="RU003953"/>
    </source>
</evidence>
<evidence type="ECO:0000256" key="2">
    <source>
        <dbReference type="ARBA" id="ARBA00007265"/>
    </source>
</evidence>
<dbReference type="Gene3D" id="1.10.3090.10">
    <property type="entry name" value="cca-adding enzyme, domain 2"/>
    <property type="match status" value="1"/>
</dbReference>
<evidence type="ECO:0000256" key="4">
    <source>
        <dbReference type="ARBA" id="ARBA00022694"/>
    </source>
</evidence>
<comment type="cofactor">
    <cofactor evidence="1">
        <name>Mg(2+)</name>
        <dbReference type="ChEBI" id="CHEBI:18420"/>
    </cofactor>
</comment>
<reference evidence="10 11" key="1">
    <citation type="journal article" date="2018" name="J. Allergy Clin. Immunol.">
        <title>High-quality assembly of Dermatophagoides pteronyssinus genome and transcriptome reveals a wide range of novel allergens.</title>
        <authorList>
            <person name="Liu X.Y."/>
            <person name="Yang K.Y."/>
            <person name="Wang M.Q."/>
            <person name="Kwok J.S."/>
            <person name="Zeng X."/>
            <person name="Yang Z."/>
            <person name="Xiao X.J."/>
            <person name="Lau C.P."/>
            <person name="Li Y."/>
            <person name="Huang Z.M."/>
            <person name="Ba J.G."/>
            <person name="Yim A.K."/>
            <person name="Ouyang C.Y."/>
            <person name="Ngai S.M."/>
            <person name="Chan T.F."/>
            <person name="Leung E.L."/>
            <person name="Liu L."/>
            <person name="Liu Z.G."/>
            <person name="Tsui S.K."/>
        </authorList>
    </citation>
    <scope>NUCLEOTIDE SEQUENCE [LARGE SCALE GENOMIC DNA]</scope>
    <source>
        <strain evidence="10">Derp</strain>
    </source>
</reference>
<evidence type="ECO:0000256" key="7">
    <source>
        <dbReference type="ARBA" id="ARBA00022842"/>
    </source>
</evidence>
<dbReference type="EMBL" id="NJHN03000037">
    <property type="protein sequence ID" value="KAH9422288.1"/>
    <property type="molecule type" value="Genomic_DNA"/>
</dbReference>
<accession>A0ABQ8JI44</accession>
<dbReference type="CDD" id="cd05398">
    <property type="entry name" value="NT_ClassII-CCAase"/>
    <property type="match status" value="1"/>
</dbReference>
<dbReference type="InterPro" id="IPR050264">
    <property type="entry name" value="Bact_CCA-adding_enz_type3_sf"/>
</dbReference>
<gene>
    <name evidence="10" type="primary">TRNT1</name>
    <name evidence="10" type="ORF">DERP_002585</name>
</gene>
<dbReference type="Proteomes" id="UP000887458">
    <property type="component" value="Unassembled WGS sequence"/>
</dbReference>
<evidence type="ECO:0000256" key="3">
    <source>
        <dbReference type="ARBA" id="ARBA00022679"/>
    </source>
</evidence>
<sequence length="476" mass="56251">MQLFCLINNFRRLNSRLIAIRNLYNNNNSKSTQIETAKMSRLKCTHLRDLNQETFNLFERLIKTDEIQYLNEIFHSNGFEIRMAGGAVRDILCHIVPNDIDFASDAKPDEMINILSNKPDIRLITTQSGTKHGTVTARIRDKSQYEITTLRIDRNTDGRHAEVEFINDWKLDASRRDLTINSMFIDMNAMLYDYFDGEQDLKNKSIRFVGDPDKRIKEDYLRIFRYFRFHTRFGTDGLHDRNVIEIMRNNIEGLKTISGERIWSEMKRILINVNCTDSIKMMFTDLKIGKYLGFINDIDLTEFFKIQQNLIRTTMIWKVSTLFASLICDLDELSSITLRLKLSNIERDTIAYIISNRFASNDESGDDNDRKQNLKIQLAMAPKPNQKNLKDFIQQFLIYKGYDDEFIEELQQWPIPIFPFNGTMIFDKIQNKKELKIILEQIRLKWARQNFSMSQEQFYNEVDNIINQIRNNHDCK</sequence>
<evidence type="ECO:0000259" key="9">
    <source>
        <dbReference type="Pfam" id="PF01743"/>
    </source>
</evidence>
<dbReference type="SUPFAM" id="SSF81301">
    <property type="entry name" value="Nucleotidyltransferase"/>
    <property type="match status" value="1"/>
</dbReference>
<evidence type="ECO:0000313" key="10">
    <source>
        <dbReference type="EMBL" id="KAH9422288.1"/>
    </source>
</evidence>
<keyword evidence="11" id="KW-1185">Reference proteome</keyword>
<evidence type="ECO:0000256" key="5">
    <source>
        <dbReference type="ARBA" id="ARBA00022695"/>
    </source>
</evidence>
<keyword evidence="3 8" id="KW-0808">Transferase</keyword>
<dbReference type="SUPFAM" id="SSF81891">
    <property type="entry name" value="Poly A polymerase C-terminal region-like"/>
    <property type="match status" value="1"/>
</dbReference>
<dbReference type="InterPro" id="IPR043519">
    <property type="entry name" value="NT_sf"/>
</dbReference>
<dbReference type="Pfam" id="PF01743">
    <property type="entry name" value="PolyA_pol"/>
    <property type="match status" value="1"/>
</dbReference>
<evidence type="ECO:0000256" key="1">
    <source>
        <dbReference type="ARBA" id="ARBA00001946"/>
    </source>
</evidence>
<dbReference type="Gene3D" id="3.30.460.10">
    <property type="entry name" value="Beta Polymerase, domain 2"/>
    <property type="match status" value="1"/>
</dbReference>
<organism evidence="10 11">
    <name type="scientific">Dermatophagoides pteronyssinus</name>
    <name type="common">European house dust mite</name>
    <dbReference type="NCBI Taxonomy" id="6956"/>
    <lineage>
        <taxon>Eukaryota</taxon>
        <taxon>Metazoa</taxon>
        <taxon>Ecdysozoa</taxon>
        <taxon>Arthropoda</taxon>
        <taxon>Chelicerata</taxon>
        <taxon>Arachnida</taxon>
        <taxon>Acari</taxon>
        <taxon>Acariformes</taxon>
        <taxon>Sarcoptiformes</taxon>
        <taxon>Astigmata</taxon>
        <taxon>Psoroptidia</taxon>
        <taxon>Analgoidea</taxon>
        <taxon>Pyroglyphidae</taxon>
        <taxon>Dermatophagoidinae</taxon>
        <taxon>Dermatophagoides</taxon>
    </lineage>
</organism>
<reference evidence="10 11" key="2">
    <citation type="journal article" date="2022" name="Mol. Biol. Evol.">
        <title>Comparative Genomics Reveals Insights into the Divergent Evolution of Astigmatic Mites and Household Pest Adaptations.</title>
        <authorList>
            <person name="Xiong Q."/>
            <person name="Wan A.T."/>
            <person name="Liu X."/>
            <person name="Fung C.S."/>
            <person name="Xiao X."/>
            <person name="Malainual N."/>
            <person name="Hou J."/>
            <person name="Wang L."/>
            <person name="Wang M."/>
            <person name="Yang K.Y."/>
            <person name="Cui Y."/>
            <person name="Leung E.L."/>
            <person name="Nong W."/>
            <person name="Shin S.K."/>
            <person name="Au S.W."/>
            <person name="Jeong K.Y."/>
            <person name="Chew F.T."/>
            <person name="Hui J.H."/>
            <person name="Leung T.F."/>
            <person name="Tungtrongchitr A."/>
            <person name="Zhong N."/>
            <person name="Liu Z."/>
            <person name="Tsui S.K."/>
        </authorList>
    </citation>
    <scope>NUCLEOTIDE SEQUENCE [LARGE SCALE GENOMIC DNA]</scope>
    <source>
        <strain evidence="10">Derp</strain>
    </source>
</reference>
<keyword evidence="5" id="KW-0548">Nucleotidyltransferase</keyword>
<evidence type="ECO:0000256" key="6">
    <source>
        <dbReference type="ARBA" id="ARBA00022723"/>
    </source>
</evidence>
<protein>
    <submittedName>
        <fullName evidence="10">CCA tRNA nucleotidyltransferase 1, mitochondrial</fullName>
    </submittedName>
</protein>
<dbReference type="PANTHER" id="PTHR46173">
    <property type="entry name" value="CCA TRNA NUCLEOTIDYLTRANSFERASE 1, MITOCHONDRIAL"/>
    <property type="match status" value="1"/>
</dbReference>
<comment type="similarity">
    <text evidence="2 8">Belongs to the tRNA nucleotidyltransferase/poly(A) polymerase family.</text>
</comment>
<keyword evidence="4" id="KW-0819">tRNA processing</keyword>
<comment type="caution">
    <text evidence="10">The sequence shown here is derived from an EMBL/GenBank/DDBJ whole genome shotgun (WGS) entry which is preliminary data.</text>
</comment>
<keyword evidence="8" id="KW-0694">RNA-binding</keyword>
<keyword evidence="7" id="KW-0460">Magnesium</keyword>
<dbReference type="InterPro" id="IPR002646">
    <property type="entry name" value="PolA_pol_head_dom"/>
</dbReference>
<dbReference type="PANTHER" id="PTHR46173:SF1">
    <property type="entry name" value="CCA TRNA NUCLEOTIDYLTRANSFERASE 1, MITOCHONDRIAL"/>
    <property type="match status" value="1"/>
</dbReference>
<keyword evidence="6" id="KW-0479">Metal-binding</keyword>
<feature type="domain" description="Poly A polymerase head" evidence="9">
    <location>
        <begin position="82"/>
        <end position="207"/>
    </location>
</feature>
<name>A0ABQ8JI44_DERPT</name>